<gene>
    <name evidence="5" type="ORF">DEALK_12450</name>
</gene>
<keyword evidence="3" id="KW-0067">ATP-binding</keyword>
<dbReference type="GO" id="GO:0005524">
    <property type="term" value="F:ATP binding"/>
    <property type="evidence" value="ECO:0007669"/>
    <property type="project" value="UniProtKB-UniRule"/>
</dbReference>
<dbReference type="GO" id="GO:0008716">
    <property type="term" value="F:D-alanine-D-alanine ligase activity"/>
    <property type="evidence" value="ECO:0007669"/>
    <property type="project" value="UniProtKB-EC"/>
</dbReference>
<dbReference type="Proteomes" id="UP000053947">
    <property type="component" value="Unassembled WGS sequence"/>
</dbReference>
<evidence type="ECO:0000256" key="2">
    <source>
        <dbReference type="ARBA" id="ARBA00022598"/>
    </source>
</evidence>
<dbReference type="InterPro" id="IPR011761">
    <property type="entry name" value="ATP-grasp"/>
</dbReference>
<dbReference type="SUPFAM" id="SSF56059">
    <property type="entry name" value="Glutathione synthetase ATP-binding domain-like"/>
    <property type="match status" value="1"/>
</dbReference>
<evidence type="ECO:0000313" key="6">
    <source>
        <dbReference type="Proteomes" id="UP000053947"/>
    </source>
</evidence>
<dbReference type="PANTHER" id="PTHR23132:SF23">
    <property type="entry name" value="D-ALANINE--D-ALANINE LIGASE B"/>
    <property type="match status" value="1"/>
</dbReference>
<dbReference type="OrthoDB" id="9813261at2"/>
<dbReference type="InterPro" id="IPR011095">
    <property type="entry name" value="Dala_Dala_lig_C"/>
</dbReference>
<dbReference type="RefSeq" id="WP_058439387.1">
    <property type="nucleotide sequence ID" value="NZ_KQ758903.1"/>
</dbReference>
<dbReference type="STRING" id="1217799.DEALK_12450"/>
<feature type="domain" description="ATP-grasp" evidence="4">
    <location>
        <begin position="121"/>
        <end position="331"/>
    </location>
</feature>
<dbReference type="PANTHER" id="PTHR23132">
    <property type="entry name" value="D-ALANINE--D-ALANINE LIGASE"/>
    <property type="match status" value="1"/>
</dbReference>
<accession>A0A0W0GIJ1</accession>
<protein>
    <submittedName>
        <fullName evidence="5">D-alanine-D-alanine ligase or related ATP-grasp enzyme</fullName>
        <ecNumber evidence="5">6.3.2.4</ecNumber>
    </submittedName>
</protein>
<reference evidence="5 6" key="1">
    <citation type="submission" date="2015-06" db="EMBL/GenBank/DDBJ databases">
        <title>Genome sequence of the organohalide-respiring Dehalogenimonas alkenigignens type strain (IP3-3T).</title>
        <authorList>
            <person name="Key T.A."/>
            <person name="Richmond D.P."/>
            <person name="Bowman K.S."/>
            <person name="Cho Y.-J."/>
            <person name="Chun J."/>
            <person name="da Costa M.S."/>
            <person name="Rainey F.A."/>
            <person name="Moe W.M."/>
        </authorList>
    </citation>
    <scope>NUCLEOTIDE SEQUENCE [LARGE SCALE GENOMIC DNA]</scope>
    <source>
        <strain evidence="5 6">IP3-3</strain>
    </source>
</reference>
<evidence type="ECO:0000256" key="1">
    <source>
        <dbReference type="ARBA" id="ARBA00010871"/>
    </source>
</evidence>
<evidence type="ECO:0000256" key="3">
    <source>
        <dbReference type="PROSITE-ProRule" id="PRU00409"/>
    </source>
</evidence>
<dbReference type="InterPro" id="IPR013815">
    <property type="entry name" value="ATP_grasp_subdomain_1"/>
</dbReference>
<dbReference type="EMBL" id="LFDV01000002">
    <property type="protein sequence ID" value="KTB48399.1"/>
    <property type="molecule type" value="Genomic_DNA"/>
</dbReference>
<comment type="caution">
    <text evidence="5">The sequence shown here is derived from an EMBL/GenBank/DDBJ whole genome shotgun (WGS) entry which is preliminary data.</text>
</comment>
<name>A0A0W0GIJ1_9CHLR</name>
<keyword evidence="3" id="KW-0547">Nucleotide-binding</keyword>
<organism evidence="5 6">
    <name type="scientific">Dehalogenimonas alkenigignens</name>
    <dbReference type="NCBI Taxonomy" id="1217799"/>
    <lineage>
        <taxon>Bacteria</taxon>
        <taxon>Bacillati</taxon>
        <taxon>Chloroflexota</taxon>
        <taxon>Dehalococcoidia</taxon>
        <taxon>Dehalococcoidales</taxon>
        <taxon>Dehalococcoidaceae</taxon>
        <taxon>Dehalogenimonas</taxon>
    </lineage>
</organism>
<dbReference type="GO" id="GO:0046872">
    <property type="term" value="F:metal ion binding"/>
    <property type="evidence" value="ECO:0007669"/>
    <property type="project" value="InterPro"/>
</dbReference>
<comment type="similarity">
    <text evidence="1">Belongs to the D-alanine--D-alanine ligase family.</text>
</comment>
<sequence>MIPFKPLRVALIFNAPVPSLYDARGESRAETGVMDAVACVGQALTSLGHDWISYPLLPPVGRAGKTLASIEADIVFNLFEGFAGMPGTEAEVAASLEALIIPFTGSPSAALALTLDKSDAAAVLRQAGVPTPIQQLCDGTDFSDFSLDFPCIVKPRSDDASHGLSETSVVFDLPALKAEVKSMVERYDGSPALVEEFLPGREFNATVFGAASREVLPISEILYTLPQGLPPILTFAAKWEPQSAYFQNTSVKCPAEIDPLLDAALRKTALAASAAAGCRGYARVDMRLDASGRPVVIEVNANPDLAPDAGMTRQAGAAGLSYQSMVEKIIGFALEVR</sequence>
<dbReference type="Pfam" id="PF07478">
    <property type="entry name" value="Dala_Dala_lig_C"/>
    <property type="match status" value="1"/>
</dbReference>
<evidence type="ECO:0000259" key="4">
    <source>
        <dbReference type="PROSITE" id="PS50975"/>
    </source>
</evidence>
<dbReference type="AlphaFoldDB" id="A0A0W0GIJ1"/>
<keyword evidence="2 5" id="KW-0436">Ligase</keyword>
<proteinExistence type="inferred from homology"/>
<evidence type="ECO:0000313" key="5">
    <source>
        <dbReference type="EMBL" id="KTB48399.1"/>
    </source>
</evidence>
<dbReference type="Gene3D" id="3.30.470.20">
    <property type="entry name" value="ATP-grasp fold, B domain"/>
    <property type="match status" value="1"/>
</dbReference>
<keyword evidence="6" id="KW-1185">Reference proteome</keyword>
<dbReference type="Gene3D" id="3.30.1490.20">
    <property type="entry name" value="ATP-grasp fold, A domain"/>
    <property type="match status" value="1"/>
</dbReference>
<dbReference type="EC" id="6.3.2.4" evidence="5"/>
<dbReference type="PROSITE" id="PS50975">
    <property type="entry name" value="ATP_GRASP"/>
    <property type="match status" value="1"/>
</dbReference>